<keyword evidence="2" id="KW-1185">Reference proteome</keyword>
<comment type="caution">
    <text evidence="1">The sequence shown here is derived from an EMBL/GenBank/DDBJ whole genome shotgun (WGS) entry which is preliminary data.</text>
</comment>
<dbReference type="RefSeq" id="WP_271188861.1">
    <property type="nucleotide sequence ID" value="NZ_BSFP01000003.1"/>
</dbReference>
<organism evidence="1 2">
    <name type="scientific">Dactylosporangium matsuzakiense</name>
    <dbReference type="NCBI Taxonomy" id="53360"/>
    <lineage>
        <taxon>Bacteria</taxon>
        <taxon>Bacillati</taxon>
        <taxon>Actinomycetota</taxon>
        <taxon>Actinomycetes</taxon>
        <taxon>Micromonosporales</taxon>
        <taxon>Micromonosporaceae</taxon>
        <taxon>Dactylosporangium</taxon>
    </lineage>
</organism>
<protein>
    <recommendedName>
        <fullName evidence="3">3-oxoacyl-[acyl-carrier-protein] synthase-3</fullName>
    </recommendedName>
</protein>
<evidence type="ECO:0000313" key="2">
    <source>
        <dbReference type="Proteomes" id="UP001143480"/>
    </source>
</evidence>
<dbReference type="EMBL" id="BSFP01000003">
    <property type="protein sequence ID" value="GLK99201.1"/>
    <property type="molecule type" value="Genomic_DNA"/>
</dbReference>
<evidence type="ECO:0008006" key="3">
    <source>
        <dbReference type="Google" id="ProtNLM"/>
    </source>
</evidence>
<proteinExistence type="predicted"/>
<accession>A0A9W6NJZ7</accession>
<evidence type="ECO:0000313" key="1">
    <source>
        <dbReference type="EMBL" id="GLK99201.1"/>
    </source>
</evidence>
<dbReference type="SUPFAM" id="SSF53901">
    <property type="entry name" value="Thiolase-like"/>
    <property type="match status" value="1"/>
</dbReference>
<reference evidence="1" key="1">
    <citation type="journal article" date="2014" name="Int. J. Syst. Evol. Microbiol.">
        <title>Complete genome sequence of Corynebacterium casei LMG S-19264T (=DSM 44701T), isolated from a smear-ripened cheese.</title>
        <authorList>
            <consortium name="US DOE Joint Genome Institute (JGI-PGF)"/>
            <person name="Walter F."/>
            <person name="Albersmeier A."/>
            <person name="Kalinowski J."/>
            <person name="Ruckert C."/>
        </authorList>
    </citation>
    <scope>NUCLEOTIDE SEQUENCE</scope>
    <source>
        <strain evidence="1">VKM Ac-1321</strain>
    </source>
</reference>
<dbReference type="AlphaFoldDB" id="A0A9W6NJZ7"/>
<sequence length="293" mass="30580">MYLSAISYTHGTPRRIRELGEPGTDDPNLHDDLLEFCCESSASALDMACEVGRRTVAAAGVSPGMVLYATETGIERGMDPGKRLASALERPSAVTLTTTGHACGNFGILLHIARGLLHDTPAVLIITSDGAGTLPRLMPDNLSVLSDGAAAVLATREAPAAPAPVFAVHGCVVAGDAAIQAGMYTQRKTVQLGRAAAAALRADTGVVPADFTWAMFNNYRLSSQRFFAGAAGFRASQLLVGPVAEHAHAFSADVLVNCDVLSRAKVLNAGDRVALSSTGPRTWVLADVEVLRT</sequence>
<dbReference type="Proteomes" id="UP001143480">
    <property type="component" value="Unassembled WGS sequence"/>
</dbReference>
<reference evidence="1" key="2">
    <citation type="submission" date="2023-01" db="EMBL/GenBank/DDBJ databases">
        <authorList>
            <person name="Sun Q."/>
            <person name="Evtushenko L."/>
        </authorList>
    </citation>
    <scope>NUCLEOTIDE SEQUENCE</scope>
    <source>
        <strain evidence="1">VKM Ac-1321</strain>
    </source>
</reference>
<gene>
    <name evidence="1" type="ORF">GCM10017581_009420</name>
</gene>
<name>A0A9W6NJZ7_9ACTN</name>
<dbReference type="InterPro" id="IPR016039">
    <property type="entry name" value="Thiolase-like"/>
</dbReference>
<dbReference type="GO" id="GO:0016746">
    <property type="term" value="F:acyltransferase activity"/>
    <property type="evidence" value="ECO:0007669"/>
    <property type="project" value="InterPro"/>
</dbReference>
<dbReference type="Gene3D" id="3.40.47.10">
    <property type="match status" value="2"/>
</dbReference>